<dbReference type="Pfam" id="PF25213">
    <property type="entry name" value="HVO_A0261_N"/>
    <property type="match status" value="1"/>
</dbReference>
<evidence type="ECO:0000313" key="3">
    <source>
        <dbReference type="EMBL" id="AUV84224.1"/>
    </source>
</evidence>
<dbReference type="OrthoDB" id="330490at2157"/>
<dbReference type="InterPro" id="IPR036388">
    <property type="entry name" value="WH-like_DNA-bd_sf"/>
</dbReference>
<geneLocation type="plasmid" evidence="3">
    <name>unnamed1</name>
</geneLocation>
<dbReference type="SUPFAM" id="SSF46785">
    <property type="entry name" value="Winged helix' DNA-binding domain"/>
    <property type="match status" value="1"/>
</dbReference>
<keyword evidence="4" id="KW-1185">Reference proteome</keyword>
<dbReference type="InterPro" id="IPR013561">
    <property type="entry name" value="FilR1_middle_dom"/>
</dbReference>
<dbReference type="InterPro" id="IPR036390">
    <property type="entry name" value="WH_DNA-bd_sf"/>
</dbReference>
<dbReference type="CDD" id="cd00090">
    <property type="entry name" value="HTH_ARSR"/>
    <property type="match status" value="1"/>
</dbReference>
<accession>A0A2I8VQR8</accession>
<dbReference type="Gene3D" id="1.10.10.10">
    <property type="entry name" value="Winged helix-like DNA-binding domain superfamily/Winged helix DNA-binding domain"/>
    <property type="match status" value="1"/>
</dbReference>
<evidence type="ECO:0000313" key="4">
    <source>
        <dbReference type="Proteomes" id="UP000236584"/>
    </source>
</evidence>
<organism evidence="3 4">
    <name type="scientific">Salinigranum rubrum</name>
    <dbReference type="NCBI Taxonomy" id="755307"/>
    <lineage>
        <taxon>Archaea</taxon>
        <taxon>Methanobacteriati</taxon>
        <taxon>Methanobacteriota</taxon>
        <taxon>Stenosarchaea group</taxon>
        <taxon>Halobacteria</taxon>
        <taxon>Halobacteriales</taxon>
        <taxon>Haloferacaceae</taxon>
        <taxon>Salinigranum</taxon>
    </lineage>
</organism>
<protein>
    <submittedName>
        <fullName evidence="3">ArsR family transcriptional regulator</fullName>
    </submittedName>
</protein>
<dbReference type="InterPro" id="IPR057527">
    <property type="entry name" value="HVO_A0261-like_N"/>
</dbReference>
<evidence type="ECO:0000259" key="2">
    <source>
        <dbReference type="Pfam" id="PF25213"/>
    </source>
</evidence>
<dbReference type="Pfam" id="PF08350">
    <property type="entry name" value="FilR1_middle"/>
    <property type="match status" value="1"/>
</dbReference>
<sequence length="272" mass="30233">MFEDVPVDSDLLIEVVNRSPMIAALREGAKDRRELEQSLGISKSTAHRNTSSLADRGIVERRDGEYSLTEFGEAVAEVVAGFEEDMRTTVRLAPLFEAASDIQPPCPIDAFSDATVTTADRGDPFGPLARFVSLVQETESLRMFDSYAIAPTYMDEIHGRILDGLETKVVERPDVAEDVMENYPKKCVELCASEFLTMRIHDTLPFGLVIFDTHIGIGLRDPDTGAPRAFIDTDAPEGRAWAKTLFELYWTNAIQLPRFNPKSLKEALESTS</sequence>
<proteinExistence type="predicted"/>
<gene>
    <name evidence="3" type="ORF">C2R22_21935</name>
</gene>
<dbReference type="Proteomes" id="UP000236584">
    <property type="component" value="Plasmid unnamed1"/>
</dbReference>
<reference evidence="3 4" key="1">
    <citation type="submission" date="2018-01" db="EMBL/GenBank/DDBJ databases">
        <title>Complete genome sequence of Salinigranum rubrum GX10T, an extremely halophilic archaeon isolated from a marine solar saltern.</title>
        <authorList>
            <person name="Han S."/>
        </authorList>
    </citation>
    <scope>NUCLEOTIDE SEQUENCE [LARGE SCALE GENOMIC DNA]</scope>
    <source>
        <strain evidence="3 4">GX10</strain>
        <plasmid evidence="4">Plasmid unnamed1</plasmid>
    </source>
</reference>
<feature type="domain" description="Methanogenesis regulatory protein FilR1 middle" evidence="1">
    <location>
        <begin position="124"/>
        <end position="251"/>
    </location>
</feature>
<dbReference type="KEGG" id="srub:C2R22_21935"/>
<dbReference type="GeneID" id="35594813"/>
<dbReference type="EMBL" id="CP026310">
    <property type="protein sequence ID" value="AUV84224.1"/>
    <property type="molecule type" value="Genomic_DNA"/>
</dbReference>
<dbReference type="AlphaFoldDB" id="A0A2I8VQR8"/>
<evidence type="ECO:0000259" key="1">
    <source>
        <dbReference type="Pfam" id="PF08350"/>
    </source>
</evidence>
<dbReference type="InterPro" id="IPR011991">
    <property type="entry name" value="ArsR-like_HTH"/>
</dbReference>
<feature type="domain" description="HVO-A0261-like N-terminal" evidence="2">
    <location>
        <begin position="8"/>
        <end position="89"/>
    </location>
</feature>
<name>A0A2I8VQR8_9EURY</name>
<keyword evidence="3" id="KW-0614">Plasmid</keyword>
<dbReference type="RefSeq" id="WP_103427912.1">
    <property type="nucleotide sequence ID" value="NZ_CP026310.1"/>
</dbReference>